<accession>A0ABN6Y9P3</accession>
<proteinExistence type="predicted"/>
<geneLocation type="plasmid" evidence="1 2">
    <name>pNBRC108728a</name>
</geneLocation>
<sequence length="158" mass="17089">MSAFDSISQGDSRRVDGQELADLGIADLVDYLEIVVEDDGQRRLDAGLIVDLGDIGPDDAFRNDESGRIESWVAATYSSDEPKVVAALDDSTGDWASQDIVFTLTESLGGLSVEDLASVVATTPKIIELHNDLNGGYRPEKLYGFHDSLMGHLDGRED</sequence>
<gene>
    <name evidence="1" type="ORF">GCM10025867_49110</name>
</gene>
<dbReference type="EMBL" id="AP027733">
    <property type="protein sequence ID" value="BDZ52670.1"/>
    <property type="molecule type" value="Genomic_DNA"/>
</dbReference>
<keyword evidence="1" id="KW-0614">Plasmid</keyword>
<protein>
    <submittedName>
        <fullName evidence="1">Uncharacterized protein</fullName>
    </submittedName>
</protein>
<dbReference type="Proteomes" id="UP001321486">
    <property type="component" value="Plasmid pNBRC108728a"/>
</dbReference>
<organism evidence="1 2">
    <name type="scientific">Frondihabitans sucicola</name>
    <dbReference type="NCBI Taxonomy" id="1268041"/>
    <lineage>
        <taxon>Bacteria</taxon>
        <taxon>Bacillati</taxon>
        <taxon>Actinomycetota</taxon>
        <taxon>Actinomycetes</taxon>
        <taxon>Micrococcales</taxon>
        <taxon>Microbacteriaceae</taxon>
        <taxon>Frondihabitans</taxon>
    </lineage>
</organism>
<keyword evidence="2" id="KW-1185">Reference proteome</keyword>
<evidence type="ECO:0000313" key="1">
    <source>
        <dbReference type="EMBL" id="BDZ52670.1"/>
    </source>
</evidence>
<dbReference type="RefSeq" id="WP_286346953.1">
    <property type="nucleotide sequence ID" value="NZ_AP027733.1"/>
</dbReference>
<name>A0ABN6Y9P3_9MICO</name>
<reference evidence="2" key="1">
    <citation type="journal article" date="2019" name="Int. J. Syst. Evol. Microbiol.">
        <title>The Global Catalogue of Microorganisms (GCM) 10K type strain sequencing project: providing services to taxonomists for standard genome sequencing and annotation.</title>
        <authorList>
            <consortium name="The Broad Institute Genomics Platform"/>
            <consortium name="The Broad Institute Genome Sequencing Center for Infectious Disease"/>
            <person name="Wu L."/>
            <person name="Ma J."/>
        </authorList>
    </citation>
    <scope>NUCLEOTIDE SEQUENCE [LARGE SCALE GENOMIC DNA]</scope>
    <source>
        <strain evidence="2">NBRC 108728</strain>
    </source>
</reference>
<evidence type="ECO:0000313" key="2">
    <source>
        <dbReference type="Proteomes" id="UP001321486"/>
    </source>
</evidence>